<protein>
    <recommendedName>
        <fullName evidence="5">Carbohydrate-binding domain-containing protein</fullName>
    </recommendedName>
</protein>
<dbReference type="Gene3D" id="2.160.20.20">
    <property type="match status" value="1"/>
</dbReference>
<gene>
    <name evidence="3" type="ORF">bhn_I1751</name>
</gene>
<dbReference type="EMBL" id="CP017831">
    <property type="protein sequence ID" value="AOZ96784.1"/>
    <property type="molecule type" value="Genomic_DNA"/>
</dbReference>
<feature type="compositionally biased region" description="Gly residues" evidence="1">
    <location>
        <begin position="90"/>
        <end position="100"/>
    </location>
</feature>
<dbReference type="PROSITE" id="PS51257">
    <property type="entry name" value="PROKAR_LIPOPROTEIN"/>
    <property type="match status" value="1"/>
</dbReference>
<reference evidence="4" key="1">
    <citation type="submission" date="2016-10" db="EMBL/GenBank/DDBJ databases">
        <title>The complete genome sequence of the rumen bacterium Butyrivibrio hungatei MB2003.</title>
        <authorList>
            <person name="Palevich N."/>
            <person name="Kelly W.J."/>
            <person name="Leahy S.C."/>
            <person name="Altermann E."/>
            <person name="Rakonjac J."/>
            <person name="Attwood G.T."/>
        </authorList>
    </citation>
    <scope>NUCLEOTIDE SEQUENCE [LARGE SCALE GENOMIC DNA]</scope>
    <source>
        <strain evidence="4">MB2003</strain>
    </source>
</reference>
<feature type="region of interest" description="Disordered" evidence="1">
    <location>
        <begin position="29"/>
        <end position="103"/>
    </location>
</feature>
<dbReference type="RefSeq" id="WP_071176446.1">
    <property type="nucleotide sequence ID" value="NZ_CP017831.1"/>
</dbReference>
<organism evidence="3 4">
    <name type="scientific">Butyrivibrio hungatei</name>
    <dbReference type="NCBI Taxonomy" id="185008"/>
    <lineage>
        <taxon>Bacteria</taxon>
        <taxon>Bacillati</taxon>
        <taxon>Bacillota</taxon>
        <taxon>Clostridia</taxon>
        <taxon>Lachnospirales</taxon>
        <taxon>Lachnospiraceae</taxon>
        <taxon>Butyrivibrio</taxon>
    </lineage>
</organism>
<dbReference type="AlphaFoldDB" id="A0A1D9P356"/>
<dbReference type="Proteomes" id="UP000179284">
    <property type="component" value="Chromosome I"/>
</dbReference>
<sequence length="504" mass="51048">MKKTEVKKLIPYVGLMVMCATVTGCVQQAATQSTTDTTISTEDISSKEINEVPEGEAPEDAPEKPDGEAPNGERPDGAPEKPDGEAPDGAPGGGFGGGGMSSADIDYSGAVEITSSDSQIGKTYSSTTADESALLIETSEDVTITDATVTKTGDSDGGDNCNFYGLNAAVLVKDGSTTTITGGTITSDADGANGVFSYGGNGGQNGATGDGTTVNISDTAITTTGDGSGGIMTTGGGVTNAKNLTVTTSGQSSAAIRTDRGGGTVTVDGGTYTTNGLGSPSIYSTADITVSNATLVSNLSEAVCIEGMNSITLTDCDMTANNTQMNGNATFLDSIMIYQSMSGDADSGTSTFDMTGGSLTSKNGHVFHVTNTNAVLNLENVKITNKDSDNILLSVCDDGWNGADNIATLNAVDQTLEGTILVGDNSTLTLNLTKGSSFTGTISGKITNAKGDTVSTEIGEVNVTLDSTSTWTLTADTYITSFDGNISNVVSNGYTLYVNGVAMN</sequence>
<keyword evidence="2" id="KW-0812">Transmembrane</keyword>
<proteinExistence type="predicted"/>
<accession>A0A1D9P356</accession>
<evidence type="ECO:0000256" key="1">
    <source>
        <dbReference type="SAM" id="MobiDB-lite"/>
    </source>
</evidence>
<feature type="compositionally biased region" description="Acidic residues" evidence="1">
    <location>
        <begin position="51"/>
        <end position="60"/>
    </location>
</feature>
<evidence type="ECO:0008006" key="5">
    <source>
        <dbReference type="Google" id="ProtNLM"/>
    </source>
</evidence>
<evidence type="ECO:0000313" key="4">
    <source>
        <dbReference type="Proteomes" id="UP000179284"/>
    </source>
</evidence>
<feature type="transmembrane region" description="Helical" evidence="2">
    <location>
        <begin position="12"/>
        <end position="30"/>
    </location>
</feature>
<evidence type="ECO:0000313" key="3">
    <source>
        <dbReference type="EMBL" id="AOZ96784.1"/>
    </source>
</evidence>
<feature type="compositionally biased region" description="Low complexity" evidence="1">
    <location>
        <begin position="29"/>
        <end position="43"/>
    </location>
</feature>
<keyword evidence="4" id="KW-1185">Reference proteome</keyword>
<feature type="compositionally biased region" description="Basic and acidic residues" evidence="1">
    <location>
        <begin position="61"/>
        <end position="84"/>
    </location>
</feature>
<dbReference type="InterPro" id="IPR012332">
    <property type="entry name" value="Autotransporter_pectin_lyase_C"/>
</dbReference>
<evidence type="ECO:0000256" key="2">
    <source>
        <dbReference type="SAM" id="Phobius"/>
    </source>
</evidence>
<dbReference type="KEGG" id="bhu:bhn_I1751"/>
<keyword evidence="2" id="KW-1133">Transmembrane helix</keyword>
<keyword evidence="2" id="KW-0472">Membrane</keyword>
<name>A0A1D9P356_9FIRM</name>
<dbReference type="OrthoDB" id="355208at2"/>